<feature type="transmembrane region" description="Helical" evidence="6">
    <location>
        <begin position="471"/>
        <end position="492"/>
    </location>
</feature>
<evidence type="ECO:0000256" key="3">
    <source>
        <dbReference type="ARBA" id="ARBA00022692"/>
    </source>
</evidence>
<keyword evidence="2" id="KW-1003">Cell membrane</keyword>
<dbReference type="InterPro" id="IPR002797">
    <property type="entry name" value="Polysacc_synth"/>
</dbReference>
<dbReference type="GO" id="GO:0005886">
    <property type="term" value="C:plasma membrane"/>
    <property type="evidence" value="ECO:0007669"/>
    <property type="project" value="UniProtKB-SubCell"/>
</dbReference>
<dbReference type="InterPro" id="IPR050833">
    <property type="entry name" value="Poly_Biosynth_Transport"/>
</dbReference>
<protein>
    <recommendedName>
        <fullName evidence="9">Transporter</fullName>
    </recommendedName>
</protein>
<evidence type="ECO:0000256" key="1">
    <source>
        <dbReference type="ARBA" id="ARBA00004651"/>
    </source>
</evidence>
<accession>A0A2A3TUE1</accession>
<feature type="transmembrane region" description="Helical" evidence="6">
    <location>
        <begin position="311"/>
        <end position="330"/>
    </location>
</feature>
<evidence type="ECO:0000256" key="4">
    <source>
        <dbReference type="ARBA" id="ARBA00022989"/>
    </source>
</evidence>
<feature type="transmembrane region" description="Helical" evidence="6">
    <location>
        <begin position="439"/>
        <end position="459"/>
    </location>
</feature>
<sequence>MKKSETRIYASKKNAFYGVFFQFLTLVMSFIVRSVFIKNLGNEFLGLDSLFKNLLNLMSFTELGIGVAISSSLYEPLARHDTELINSLIHLLKVFYKWIIGIIILAGIIMTIVLPHLINGAMPDGARFAFCLYFLNSAATYMLVVNRTLLIADQKGYINSINQFIFLLLQQIIQIALLVGGLNYIIYLSVQLIATILSNISLGIRSRKLYPYLREKKSVSKIPTKVVKRLKENVIGMISSKFGGIVLNSTDNLVLSLFVNLATVGNYANYTTVINGLTTLVNTAISGITASIGNLGTEENYQKEKRIFFQLYWGNAVLLMNLSFGLYFFFDDFIKLWVGSQYQLTELTTIAIIFLFFQNQLRQIAVSFQIAHSLFWQQRYKSLFEAFTNLVFSIIFVKVFKLSILGVVMGTIASNLLINIWWEPLIVFRSGLHSKMGEYWKAFMTVNGLFVLCLIIIHFTKGYFMGLVPLIGYYLAFSVLFNLLMFNCIPSFKKLVFKVIRR</sequence>
<feature type="transmembrane region" description="Helical" evidence="6">
    <location>
        <begin position="95"/>
        <end position="114"/>
    </location>
</feature>
<dbReference type="PANTHER" id="PTHR30250">
    <property type="entry name" value="PST FAMILY PREDICTED COLANIC ACID TRANSPORTER"/>
    <property type="match status" value="1"/>
</dbReference>
<dbReference type="RefSeq" id="WP_096110550.1">
    <property type="nucleotide sequence ID" value="NZ_NVYO01000002.1"/>
</dbReference>
<keyword evidence="3 6" id="KW-0812">Transmembrane</keyword>
<feature type="transmembrane region" description="Helical" evidence="6">
    <location>
        <begin position="184"/>
        <end position="204"/>
    </location>
</feature>
<gene>
    <name evidence="7" type="ORF">CNR29_13355</name>
</gene>
<proteinExistence type="predicted"/>
<evidence type="ECO:0008006" key="9">
    <source>
        <dbReference type="Google" id="ProtNLM"/>
    </source>
</evidence>
<comment type="caution">
    <text evidence="7">The sequence shown here is derived from an EMBL/GenBank/DDBJ whole genome shotgun (WGS) entry which is preliminary data.</text>
</comment>
<evidence type="ECO:0000313" key="7">
    <source>
        <dbReference type="EMBL" id="PBQ22460.1"/>
    </source>
</evidence>
<feature type="transmembrane region" description="Helical" evidence="6">
    <location>
        <begin position="126"/>
        <end position="145"/>
    </location>
</feature>
<dbReference type="Proteomes" id="UP000217918">
    <property type="component" value="Unassembled WGS sequence"/>
</dbReference>
<keyword evidence="4 6" id="KW-1133">Transmembrane helix</keyword>
<dbReference type="PANTHER" id="PTHR30250:SF26">
    <property type="entry name" value="PSMA PROTEIN"/>
    <property type="match status" value="1"/>
</dbReference>
<feature type="transmembrane region" description="Helical" evidence="6">
    <location>
        <begin position="342"/>
        <end position="361"/>
    </location>
</feature>
<dbReference type="Pfam" id="PF01943">
    <property type="entry name" value="Polysacc_synt"/>
    <property type="match status" value="1"/>
</dbReference>
<keyword evidence="5 6" id="KW-0472">Membrane</keyword>
<name>A0A2A3TUE1_LEVBR</name>
<evidence type="ECO:0000256" key="2">
    <source>
        <dbReference type="ARBA" id="ARBA00022475"/>
    </source>
</evidence>
<dbReference type="AlphaFoldDB" id="A0A2A3TUE1"/>
<feature type="transmembrane region" description="Helical" evidence="6">
    <location>
        <begin position="15"/>
        <end position="37"/>
    </location>
</feature>
<evidence type="ECO:0000313" key="8">
    <source>
        <dbReference type="Proteomes" id="UP000217918"/>
    </source>
</evidence>
<feature type="transmembrane region" description="Helical" evidence="6">
    <location>
        <begin position="157"/>
        <end position="178"/>
    </location>
</feature>
<feature type="transmembrane region" description="Helical" evidence="6">
    <location>
        <begin position="406"/>
        <end position="427"/>
    </location>
</feature>
<reference evidence="7 8" key="1">
    <citation type="submission" date="2017-09" db="EMBL/GenBank/DDBJ databases">
        <title>Genome sequence of Lactobacillus brevis D7.</title>
        <authorList>
            <person name="Kwon M.-S."/>
            <person name="Lim S.K."/>
            <person name="Choi H.-J."/>
        </authorList>
    </citation>
    <scope>NUCLEOTIDE SEQUENCE [LARGE SCALE GENOMIC DNA]</scope>
    <source>
        <strain evidence="7 8">D7</strain>
    </source>
</reference>
<evidence type="ECO:0000256" key="6">
    <source>
        <dbReference type="SAM" id="Phobius"/>
    </source>
</evidence>
<evidence type="ECO:0000256" key="5">
    <source>
        <dbReference type="ARBA" id="ARBA00023136"/>
    </source>
</evidence>
<comment type="subcellular location">
    <subcellularLocation>
        <location evidence="1">Cell membrane</location>
        <topology evidence="1">Multi-pass membrane protein</topology>
    </subcellularLocation>
</comment>
<dbReference type="EMBL" id="NVYO01000002">
    <property type="protein sequence ID" value="PBQ22460.1"/>
    <property type="molecule type" value="Genomic_DNA"/>
</dbReference>
<organism evidence="7 8">
    <name type="scientific">Levilactobacillus brevis</name>
    <name type="common">Lactobacillus brevis</name>
    <dbReference type="NCBI Taxonomy" id="1580"/>
    <lineage>
        <taxon>Bacteria</taxon>
        <taxon>Bacillati</taxon>
        <taxon>Bacillota</taxon>
        <taxon>Bacilli</taxon>
        <taxon>Lactobacillales</taxon>
        <taxon>Lactobacillaceae</taxon>
        <taxon>Levilactobacillus</taxon>
    </lineage>
</organism>